<dbReference type="PROSITE" id="PS50033">
    <property type="entry name" value="UBX"/>
    <property type="match status" value="1"/>
</dbReference>
<dbReference type="InterPro" id="IPR001012">
    <property type="entry name" value="UBX_dom"/>
</dbReference>
<feature type="region of interest" description="Disordered" evidence="1">
    <location>
        <begin position="478"/>
        <end position="528"/>
    </location>
</feature>
<dbReference type="SUPFAM" id="SSF52833">
    <property type="entry name" value="Thioredoxin-like"/>
    <property type="match status" value="1"/>
</dbReference>
<evidence type="ECO:0000313" key="4">
    <source>
        <dbReference type="Proteomes" id="UP001152798"/>
    </source>
</evidence>
<dbReference type="Proteomes" id="UP001152798">
    <property type="component" value="Chromosome 6"/>
</dbReference>
<dbReference type="InterPro" id="IPR049483">
    <property type="entry name" value="FAF1_2-like_UAS"/>
</dbReference>
<dbReference type="AlphaFoldDB" id="A0A9P0MTP7"/>
<dbReference type="Pfam" id="PF00789">
    <property type="entry name" value="UBX"/>
    <property type="match status" value="1"/>
</dbReference>
<dbReference type="GO" id="GO:0005783">
    <property type="term" value="C:endoplasmic reticulum"/>
    <property type="evidence" value="ECO:0007669"/>
    <property type="project" value="TreeGrafter"/>
</dbReference>
<dbReference type="Gene3D" id="3.10.20.90">
    <property type="entry name" value="Phosphatidylinositol 3-kinase Catalytic Subunit, Chain A, domain 1"/>
    <property type="match status" value="2"/>
</dbReference>
<dbReference type="OrthoDB" id="1920064at2759"/>
<dbReference type="InterPro" id="IPR036249">
    <property type="entry name" value="Thioredoxin-like_sf"/>
</dbReference>
<dbReference type="SMART" id="SM00166">
    <property type="entry name" value="UBX"/>
    <property type="match status" value="1"/>
</dbReference>
<evidence type="ECO:0000313" key="3">
    <source>
        <dbReference type="EMBL" id="CAH1404155.1"/>
    </source>
</evidence>
<dbReference type="InterPro" id="IPR050730">
    <property type="entry name" value="UBX_domain-protein"/>
</dbReference>
<evidence type="ECO:0000256" key="1">
    <source>
        <dbReference type="SAM" id="MobiDB-lite"/>
    </source>
</evidence>
<dbReference type="Pfam" id="PF21021">
    <property type="entry name" value="FAF1"/>
    <property type="match status" value="1"/>
</dbReference>
<dbReference type="GO" id="GO:0036503">
    <property type="term" value="P:ERAD pathway"/>
    <property type="evidence" value="ECO:0007669"/>
    <property type="project" value="TreeGrafter"/>
</dbReference>
<dbReference type="Gene3D" id="3.40.30.10">
    <property type="entry name" value="Glutaredoxin"/>
    <property type="match status" value="1"/>
</dbReference>
<feature type="compositionally biased region" description="Basic and acidic residues" evidence="1">
    <location>
        <begin position="478"/>
        <end position="488"/>
    </location>
</feature>
<evidence type="ECO:0000259" key="2">
    <source>
        <dbReference type="PROSITE" id="PS50033"/>
    </source>
</evidence>
<dbReference type="InterPro" id="IPR006577">
    <property type="entry name" value="UAS"/>
</dbReference>
<feature type="compositionally biased region" description="Basic and acidic residues" evidence="1">
    <location>
        <begin position="497"/>
        <end position="528"/>
    </location>
</feature>
<dbReference type="PANTHER" id="PTHR23322">
    <property type="entry name" value="FAS-ASSOCIATED PROTEIN"/>
    <property type="match status" value="1"/>
</dbReference>
<dbReference type="PANTHER" id="PTHR23322:SF96">
    <property type="entry name" value="FAS-ASSOCIATED FACTOR 1"/>
    <property type="match status" value="1"/>
</dbReference>
<dbReference type="SUPFAM" id="SSF54236">
    <property type="entry name" value="Ubiquitin-like"/>
    <property type="match status" value="3"/>
</dbReference>
<dbReference type="SMART" id="SM00594">
    <property type="entry name" value="UAS"/>
    <property type="match status" value="1"/>
</dbReference>
<organism evidence="3 4">
    <name type="scientific">Nezara viridula</name>
    <name type="common">Southern green stink bug</name>
    <name type="synonym">Cimex viridulus</name>
    <dbReference type="NCBI Taxonomy" id="85310"/>
    <lineage>
        <taxon>Eukaryota</taxon>
        <taxon>Metazoa</taxon>
        <taxon>Ecdysozoa</taxon>
        <taxon>Arthropoda</taxon>
        <taxon>Hexapoda</taxon>
        <taxon>Insecta</taxon>
        <taxon>Pterygota</taxon>
        <taxon>Neoptera</taxon>
        <taxon>Paraneoptera</taxon>
        <taxon>Hemiptera</taxon>
        <taxon>Heteroptera</taxon>
        <taxon>Panheteroptera</taxon>
        <taxon>Pentatomomorpha</taxon>
        <taxon>Pentatomoidea</taxon>
        <taxon>Pentatomidae</taxon>
        <taxon>Pentatominae</taxon>
        <taxon>Nezara</taxon>
    </lineage>
</organism>
<sequence length="632" mass="71835">MSANREEILENFMVVTRIKNVEEAIIWLECCNWDLTSAIKTSSPEEVRLQNDVYSKKIQNGSIPEGVDPRGPEGEEGSPPLRVIEVYVVHGSSIHLVRAPDNISFHCFKRLVSFVTDVPPGEQVITGWPRQPSSDADPLSFLPKLSYVVLRGATSFIETGVPTEMEEFDEPDNIYSFKVFDEVHDRCYTLKVPGSHTVGQVKLDTYLLTDIPVTNQRWSGWPEGTADDKQLRFLLLDQPEHSLGIRTNEPLPDDASCPSSLTVDQSEEVIDLDDTSDIFIAENEEVGGERYDRCGQPHLIPSNVEDEMAGSVHFIDEYMRRYGQATPSFLTGTLEDAMREAFHRPVREKRMLALYVHHDGSVLSNVFCTELLGSEATHQILSNYFVVWGWDVTNESSRGMLVSAVIRVLGSSFARTVEIIPTDSFPALFVIAPIRSQYELLNVIYGNNGISELLSTLVAAVEIFTRNMEVEAVEEDQRNARQKIKNEQDSAYEESLEMDRAKDEAKRQRIQEKTMEEERAKRQKEVEDERRSVEVAAVRSKMPPEPSQEDEENRSIFIFKFRAPSGETFGRRFYSTDTLAVVFNFLFVKGYDVNTFKFITDWPRKDLTLMDPETILGDLAIFPQETIILEAR</sequence>
<name>A0A9P0MTP7_NEZVI</name>
<dbReference type="GO" id="GO:0005634">
    <property type="term" value="C:nucleus"/>
    <property type="evidence" value="ECO:0007669"/>
    <property type="project" value="TreeGrafter"/>
</dbReference>
<dbReference type="Gene3D" id="1.10.8.10">
    <property type="entry name" value="DNA helicase RuvA subunit, C-terminal domain"/>
    <property type="match status" value="1"/>
</dbReference>
<dbReference type="EMBL" id="OV725082">
    <property type="protein sequence ID" value="CAH1404155.1"/>
    <property type="molecule type" value="Genomic_DNA"/>
</dbReference>
<reference evidence="3" key="1">
    <citation type="submission" date="2022-01" db="EMBL/GenBank/DDBJ databases">
        <authorList>
            <person name="King R."/>
        </authorList>
    </citation>
    <scope>NUCLEOTIDE SEQUENCE</scope>
</reference>
<feature type="domain" description="UBX" evidence="2">
    <location>
        <begin position="552"/>
        <end position="629"/>
    </location>
</feature>
<dbReference type="GO" id="GO:0043130">
    <property type="term" value="F:ubiquitin binding"/>
    <property type="evidence" value="ECO:0007669"/>
    <property type="project" value="TreeGrafter"/>
</dbReference>
<accession>A0A9P0MTP7</accession>
<dbReference type="InterPro" id="IPR029071">
    <property type="entry name" value="Ubiquitin-like_domsf"/>
</dbReference>
<keyword evidence="4" id="KW-1185">Reference proteome</keyword>
<proteinExistence type="predicted"/>
<gene>
    <name evidence="3" type="ORF">NEZAVI_LOCUS12620</name>
</gene>
<protein>
    <recommendedName>
        <fullName evidence="2">UBX domain-containing protein</fullName>
    </recommendedName>
</protein>